<keyword evidence="2" id="KW-1185">Reference proteome</keyword>
<evidence type="ECO:0000313" key="1">
    <source>
        <dbReference type="EMBL" id="GFR61025.1"/>
    </source>
</evidence>
<dbReference type="AlphaFoldDB" id="A0AAV4EJX2"/>
<dbReference type="EMBL" id="BMAT01010806">
    <property type="protein sequence ID" value="GFR61025.1"/>
    <property type="molecule type" value="Genomic_DNA"/>
</dbReference>
<sequence length="91" mass="10301">MLSSGSQSRLCQPVRRKLFSVESVLPCACTRTNNLLPYWCRQSLLFSRINRCLSKVITNDINATNDNNASNHNNANHSYNGDVKLRLVCML</sequence>
<accession>A0AAV4EJX2</accession>
<protein>
    <submittedName>
        <fullName evidence="1">Uncharacterized protein</fullName>
    </submittedName>
</protein>
<dbReference type="Proteomes" id="UP000762676">
    <property type="component" value="Unassembled WGS sequence"/>
</dbReference>
<evidence type="ECO:0000313" key="2">
    <source>
        <dbReference type="Proteomes" id="UP000762676"/>
    </source>
</evidence>
<organism evidence="1 2">
    <name type="scientific">Elysia marginata</name>
    <dbReference type="NCBI Taxonomy" id="1093978"/>
    <lineage>
        <taxon>Eukaryota</taxon>
        <taxon>Metazoa</taxon>
        <taxon>Spiralia</taxon>
        <taxon>Lophotrochozoa</taxon>
        <taxon>Mollusca</taxon>
        <taxon>Gastropoda</taxon>
        <taxon>Heterobranchia</taxon>
        <taxon>Euthyneura</taxon>
        <taxon>Panpulmonata</taxon>
        <taxon>Sacoglossa</taxon>
        <taxon>Placobranchoidea</taxon>
        <taxon>Plakobranchidae</taxon>
        <taxon>Elysia</taxon>
    </lineage>
</organism>
<reference evidence="1 2" key="1">
    <citation type="journal article" date="2021" name="Elife">
        <title>Chloroplast acquisition without the gene transfer in kleptoplastic sea slugs, Plakobranchus ocellatus.</title>
        <authorList>
            <person name="Maeda T."/>
            <person name="Takahashi S."/>
            <person name="Yoshida T."/>
            <person name="Shimamura S."/>
            <person name="Takaki Y."/>
            <person name="Nagai Y."/>
            <person name="Toyoda A."/>
            <person name="Suzuki Y."/>
            <person name="Arimoto A."/>
            <person name="Ishii H."/>
            <person name="Satoh N."/>
            <person name="Nishiyama T."/>
            <person name="Hasebe M."/>
            <person name="Maruyama T."/>
            <person name="Minagawa J."/>
            <person name="Obokata J."/>
            <person name="Shigenobu S."/>
        </authorList>
    </citation>
    <scope>NUCLEOTIDE SEQUENCE [LARGE SCALE GENOMIC DNA]</scope>
</reference>
<name>A0AAV4EJX2_9GAST</name>
<gene>
    <name evidence="1" type="ORF">ElyMa_005420900</name>
</gene>
<proteinExistence type="predicted"/>
<comment type="caution">
    <text evidence="1">The sequence shown here is derived from an EMBL/GenBank/DDBJ whole genome shotgun (WGS) entry which is preliminary data.</text>
</comment>